<reference evidence="6 7" key="1">
    <citation type="submission" date="2017-08" db="EMBL/GenBank/DDBJ databases">
        <title>Complete Genome Sequence of Streptomyces formicae KY5, the formicamycin producer.</title>
        <authorList>
            <person name="Holmes N.A."/>
            <person name="Devine R."/>
            <person name="Qin Z."/>
            <person name="Seipke R.F."/>
            <person name="Wilkinson B."/>
            <person name="Hutchings M.I."/>
        </authorList>
    </citation>
    <scope>NUCLEOTIDE SEQUENCE [LARGE SCALE GENOMIC DNA]</scope>
    <source>
        <strain evidence="6 7">KY5</strain>
    </source>
</reference>
<dbReference type="AlphaFoldDB" id="A0A291QMG3"/>
<dbReference type="EMBL" id="CP022685">
    <property type="protein sequence ID" value="ATL32748.1"/>
    <property type="molecule type" value="Genomic_DNA"/>
</dbReference>
<evidence type="ECO:0000256" key="5">
    <source>
        <dbReference type="SAM" id="Phobius"/>
    </source>
</evidence>
<feature type="transmembrane region" description="Helical" evidence="5">
    <location>
        <begin position="119"/>
        <end position="139"/>
    </location>
</feature>
<proteinExistence type="predicted"/>
<dbReference type="GO" id="GO:0016020">
    <property type="term" value="C:membrane"/>
    <property type="evidence" value="ECO:0007669"/>
    <property type="project" value="UniProtKB-SubCell"/>
</dbReference>
<accession>A0A291QMG3</accession>
<keyword evidence="2 5" id="KW-0812">Transmembrane</keyword>
<dbReference type="Proteomes" id="UP000221011">
    <property type="component" value="Chromosome"/>
</dbReference>
<sequence>MATGIVARALNEAHAVTAGKALFVAAALLHVALLAGFAVKAVRYTDRLLAELRDPARAFGHFTLVAASGVLAARLGAGQVRVVSYGLLVLTGTGWVVIAAYVVAGLRREFRSALPHADGTWFLGVVGLQSIGIALVAVAPGPPRIAFALALWMVGVLLYVTTLAAVAWRLGRHRPGPQLLTPAYWLTMGAVAISTLCGTQVAVHTEALPGC</sequence>
<keyword evidence="7" id="KW-1185">Reference proteome</keyword>
<dbReference type="GO" id="GO:0055085">
    <property type="term" value="P:transmembrane transport"/>
    <property type="evidence" value="ECO:0007669"/>
    <property type="project" value="InterPro"/>
</dbReference>
<gene>
    <name evidence="6" type="ORF">KY5_7730c</name>
</gene>
<evidence type="ECO:0000256" key="2">
    <source>
        <dbReference type="ARBA" id="ARBA00022692"/>
    </source>
</evidence>
<evidence type="ECO:0000256" key="4">
    <source>
        <dbReference type="ARBA" id="ARBA00023136"/>
    </source>
</evidence>
<dbReference type="Gene3D" id="1.50.10.150">
    <property type="entry name" value="Voltage-dependent anion channel"/>
    <property type="match status" value="1"/>
</dbReference>
<protein>
    <submittedName>
        <fullName evidence="6">C4-dicarboxylate transporter/malic acid transport protein</fullName>
    </submittedName>
</protein>
<comment type="subcellular location">
    <subcellularLocation>
        <location evidence="1">Membrane</location>
        <topology evidence="1">Multi-pass membrane protein</topology>
    </subcellularLocation>
</comment>
<evidence type="ECO:0000313" key="6">
    <source>
        <dbReference type="EMBL" id="ATL32748.1"/>
    </source>
</evidence>
<keyword evidence="4 5" id="KW-0472">Membrane</keyword>
<dbReference type="InterPro" id="IPR038665">
    <property type="entry name" value="Voltage-dep_anion_channel_sf"/>
</dbReference>
<feature type="transmembrane region" description="Helical" evidence="5">
    <location>
        <begin position="21"/>
        <end position="39"/>
    </location>
</feature>
<organism evidence="6 7">
    <name type="scientific">Streptomyces formicae</name>
    <dbReference type="NCBI Taxonomy" id="1616117"/>
    <lineage>
        <taxon>Bacteria</taxon>
        <taxon>Bacillati</taxon>
        <taxon>Actinomycetota</taxon>
        <taxon>Actinomycetes</taxon>
        <taxon>Kitasatosporales</taxon>
        <taxon>Streptomycetaceae</taxon>
        <taxon>Streptomyces</taxon>
    </lineage>
</organism>
<dbReference type="KEGG" id="sfk:KY5_7730c"/>
<feature type="transmembrane region" description="Helical" evidence="5">
    <location>
        <begin position="183"/>
        <end position="203"/>
    </location>
</feature>
<feature type="transmembrane region" description="Helical" evidence="5">
    <location>
        <begin position="83"/>
        <end position="107"/>
    </location>
</feature>
<feature type="transmembrane region" description="Helical" evidence="5">
    <location>
        <begin position="59"/>
        <end position="77"/>
    </location>
</feature>
<dbReference type="InterPro" id="IPR004695">
    <property type="entry name" value="SLAC1/Mae1/Ssu1/TehA"/>
</dbReference>
<dbReference type="Pfam" id="PF03595">
    <property type="entry name" value="SLAC1"/>
    <property type="match status" value="1"/>
</dbReference>
<keyword evidence="3 5" id="KW-1133">Transmembrane helix</keyword>
<evidence type="ECO:0000313" key="7">
    <source>
        <dbReference type="Proteomes" id="UP000221011"/>
    </source>
</evidence>
<name>A0A291QMG3_9ACTN</name>
<evidence type="ECO:0000256" key="3">
    <source>
        <dbReference type="ARBA" id="ARBA00022989"/>
    </source>
</evidence>
<evidence type="ECO:0000256" key="1">
    <source>
        <dbReference type="ARBA" id="ARBA00004141"/>
    </source>
</evidence>
<feature type="transmembrane region" description="Helical" evidence="5">
    <location>
        <begin position="145"/>
        <end position="171"/>
    </location>
</feature>